<dbReference type="Proteomes" id="UP000225217">
    <property type="component" value="Segment"/>
</dbReference>
<dbReference type="InterPro" id="IPR049304">
    <property type="entry name" value="Gly_rich_dom"/>
</dbReference>
<dbReference type="EMBL" id="KX808132">
    <property type="protein sequence ID" value="APC43624.1"/>
    <property type="molecule type" value="Genomic_DNA"/>
</dbReference>
<organism evidence="3 4">
    <name type="scientific">Mycobacterium phage Amelie</name>
    <dbReference type="NCBI Taxonomy" id="1913035"/>
    <lineage>
        <taxon>Viruses</taxon>
        <taxon>Duplodnaviria</taxon>
        <taxon>Heunggongvirae</taxon>
        <taxon>Uroviricota</taxon>
        <taxon>Caudoviricetes</taxon>
        <taxon>Weiservirinae</taxon>
        <taxon>Anayavirus</taxon>
        <taxon>Anayavirus amelie</taxon>
    </lineage>
</organism>
<evidence type="ECO:0000313" key="4">
    <source>
        <dbReference type="Proteomes" id="UP000225217"/>
    </source>
</evidence>
<reference evidence="3 4" key="1">
    <citation type="submission" date="2016-08" db="EMBL/GenBank/DDBJ databases">
        <authorList>
            <person name="Grinspan D."/>
            <person name="Erlich J."/>
            <person name="Cui Z.D."/>
            <person name="Khazanchi R."/>
            <person name="Shaffer C.D."/>
            <person name="Hafer-Weston K.A."/>
            <person name="Elgin S.C.R."/>
            <person name="Klyczek K."/>
            <person name="Garlena R.A."/>
            <person name="Russell D.A."/>
            <person name="Pope W.H."/>
            <person name="Jacobs-Sera D."/>
            <person name="Hendrix R.W."/>
            <person name="Hatfull G.F."/>
        </authorList>
    </citation>
    <scope>NUCLEOTIDE SEQUENCE [LARGE SCALE GENOMIC DNA]</scope>
</reference>
<gene>
    <name evidence="3" type="ORF">SEA_AMELIE_24</name>
</gene>
<proteinExistence type="predicted"/>
<name>A0A1J0GQ94_9CAUD</name>
<evidence type="ECO:0000256" key="1">
    <source>
        <dbReference type="SAM" id="MobiDB-lite"/>
    </source>
</evidence>
<sequence length="335" mass="32891">MAWSTNPTGGTYTSPGWSTSVPPARTRLDNGWQPVIHELAAALGVSTAQAVLAVRAVAGALHVSGAEAVVLLRATAQARSASSALAAAREHHFTGAHAASSSRGSATATVAAVASALGTSAAAATSLVVLAARGTSLSAPAAAAAFPMMEPVDVEITTVGEFVVPIPFWCRYIDVVLLGGGGGGSGGDSGLLLNGRGGLAGGWYTATLERGVLVDPLLTELTGVVGAGGNGRGTNTAGNYGNPTILYVGDLVLTGAAGKGGPRPSIGTGNSGTPGQSPGTVTLNGREFVGGDVAYMEQDGNPPGGGGGYGRGGILGGGTAGRNGARGQVWLRFYQ</sequence>
<feature type="region of interest" description="Disordered" evidence="1">
    <location>
        <begin position="259"/>
        <end position="279"/>
    </location>
</feature>
<feature type="compositionally biased region" description="Polar residues" evidence="1">
    <location>
        <begin position="267"/>
        <end position="279"/>
    </location>
</feature>
<feature type="domain" description="Glycine-rich" evidence="2">
    <location>
        <begin position="157"/>
        <end position="334"/>
    </location>
</feature>
<accession>A0A1J0GQ94</accession>
<evidence type="ECO:0000313" key="3">
    <source>
        <dbReference type="EMBL" id="APC43624.1"/>
    </source>
</evidence>
<protein>
    <submittedName>
        <fullName evidence="3">Minor tail protein</fullName>
    </submittedName>
</protein>
<feature type="region of interest" description="Disordered" evidence="1">
    <location>
        <begin position="1"/>
        <end position="20"/>
    </location>
</feature>
<evidence type="ECO:0000259" key="2">
    <source>
        <dbReference type="Pfam" id="PF21722"/>
    </source>
</evidence>
<dbReference type="Pfam" id="PF21722">
    <property type="entry name" value="Gly_rich_2"/>
    <property type="match status" value="1"/>
</dbReference>
<keyword evidence="4" id="KW-1185">Reference proteome</keyword>